<name>A0A5K7W296_9EUKA</name>
<dbReference type="AlphaFoldDB" id="A0A5K7W296"/>
<dbReference type="CDD" id="cd02696">
    <property type="entry name" value="MurNAc-LAA"/>
    <property type="match status" value="1"/>
</dbReference>
<evidence type="ECO:0000313" key="4">
    <source>
        <dbReference type="Proteomes" id="UP000503178"/>
    </source>
</evidence>
<proteinExistence type="predicted"/>
<evidence type="ECO:0000259" key="2">
    <source>
        <dbReference type="SMART" id="SM00646"/>
    </source>
</evidence>
<gene>
    <name evidence="3" type="primary">MYN1_Chr_609</name>
    <name evidence="3" type="ORF">PMYN1_Chma625</name>
</gene>
<dbReference type="PANTHER" id="PTHR30404">
    <property type="entry name" value="N-ACETYLMURAMOYL-L-ALANINE AMIDASE"/>
    <property type="match status" value="1"/>
</dbReference>
<dbReference type="SUPFAM" id="SSF53187">
    <property type="entry name" value="Zn-dependent exopeptidases"/>
    <property type="match status" value="1"/>
</dbReference>
<geneLocation type="organellar chromatophore" evidence="3"/>
<sequence>MIYLRLMNFLPSICIGLALHLVSFLSSYRIQVFAAKITGWSISKSGMLDFDVSKNVTVRPSSFHSSSNKGGIWLDFHGVHLPTKNTRGRGPIRAVRLNRINRQTSRLIIDFAPKLKVNTQRLRLTNFIRNRWRLILIGLPTSSINTSRSVKSQSRPRIISTTRKTRKKNRIIIDPGHGGPDPGAIGLNGLRETDVVLLLSLLVAQLLQDQGFQTILTRTSEIDVDLPQRTSMANRLKASIFVSIHANAISSARSDINGIETFYYENSLSSTLAEEIQQFILTASPQTISRGVRKARFFVIRRTFMPSVLVETGFLTGSLDSLDLATFEHRQRIALAITTGILSYIKKEL</sequence>
<dbReference type="PANTHER" id="PTHR30404:SF0">
    <property type="entry name" value="N-ACETYLMURAMOYL-L-ALANINE AMIDASE AMIC"/>
    <property type="match status" value="1"/>
</dbReference>
<keyword evidence="3" id="KW-0934">Plastid</keyword>
<keyword evidence="4" id="KW-1185">Reference proteome</keyword>
<dbReference type="Gene3D" id="3.40.630.40">
    <property type="entry name" value="Zn-dependent exopeptidases"/>
    <property type="match status" value="1"/>
</dbReference>
<dbReference type="GO" id="GO:0008745">
    <property type="term" value="F:N-acetylmuramoyl-L-alanine amidase activity"/>
    <property type="evidence" value="ECO:0007669"/>
    <property type="project" value="InterPro"/>
</dbReference>
<organism evidence="3 4">
    <name type="scientific">Paulinella micropora</name>
    <dbReference type="NCBI Taxonomy" id="1928728"/>
    <lineage>
        <taxon>Eukaryota</taxon>
        <taxon>Sar</taxon>
        <taxon>Rhizaria</taxon>
        <taxon>Cercozoa</taxon>
        <taxon>Imbricatea</taxon>
        <taxon>Silicofilosea</taxon>
        <taxon>Euglyphida</taxon>
        <taxon>Paulinellidae</taxon>
        <taxon>Paulinella</taxon>
    </lineage>
</organism>
<dbReference type="InterPro" id="IPR002508">
    <property type="entry name" value="MurNAc-LAA_cat"/>
</dbReference>
<evidence type="ECO:0000256" key="1">
    <source>
        <dbReference type="ARBA" id="ARBA00022801"/>
    </source>
</evidence>
<feature type="domain" description="MurNAc-LAA" evidence="2">
    <location>
        <begin position="230"/>
        <end position="342"/>
    </location>
</feature>
<dbReference type="GO" id="GO:0009253">
    <property type="term" value="P:peptidoglycan catabolic process"/>
    <property type="evidence" value="ECO:0007669"/>
    <property type="project" value="InterPro"/>
</dbReference>
<evidence type="ECO:0000313" key="3">
    <source>
        <dbReference type="EMBL" id="BBL86430.1"/>
    </source>
</evidence>
<dbReference type="Pfam" id="PF01520">
    <property type="entry name" value="Amidase_3"/>
    <property type="match status" value="1"/>
</dbReference>
<dbReference type="SMART" id="SM00646">
    <property type="entry name" value="Ami_3"/>
    <property type="match status" value="1"/>
</dbReference>
<keyword evidence="1 3" id="KW-0378">Hydrolase</keyword>
<dbReference type="InterPro" id="IPR050695">
    <property type="entry name" value="N-acetylmuramoyl_amidase_3"/>
</dbReference>
<dbReference type="EMBL" id="LC490351">
    <property type="protein sequence ID" value="BBL86430.1"/>
    <property type="molecule type" value="Genomic_DNA"/>
</dbReference>
<reference evidence="3 4" key="1">
    <citation type="submission" date="2019-06" db="EMBL/GenBank/DDBJ databases">
        <title>A hidden player of endosymbiotic evolution: DNA virus triggered massive gene transfer.</title>
        <authorList>
            <person name="Matsuo M."/>
            <person name="Katahata A."/>
            <person name="Tachikawa M."/>
            <person name="Minakuchi Y."/>
            <person name="Noguchi H."/>
            <person name="Toyoda A."/>
            <person name="Fujiyama A."/>
            <person name="Suzuki Y."/>
            <person name="Satoh S."/>
            <person name="Nakayama T."/>
            <person name="Kamikawa R."/>
            <person name="Nomura M."/>
            <person name="Inagaki Y."/>
            <person name="Ishida K."/>
            <person name="Obokata J."/>
        </authorList>
    </citation>
    <scope>NUCLEOTIDE SEQUENCE [LARGE SCALE GENOMIC DNA]</scope>
    <source>
        <strain evidence="3 4">MYN1</strain>
    </source>
</reference>
<dbReference type="Proteomes" id="UP000503178">
    <property type="component" value="Chromatophore Pltd"/>
</dbReference>
<accession>A0A5K7W296</accession>
<protein>
    <submittedName>
        <fullName evidence="3">Cell wall hydrolase/autolysin</fullName>
    </submittedName>
</protein>